<evidence type="ECO:0000313" key="4">
    <source>
        <dbReference type="Proteomes" id="UP000092508"/>
    </source>
</evidence>
<evidence type="ECO:0000256" key="1">
    <source>
        <dbReference type="SAM" id="MobiDB-lite"/>
    </source>
</evidence>
<proteinExistence type="predicted"/>
<dbReference type="Pfam" id="PF18821">
    <property type="entry name" value="LPD7"/>
    <property type="match status" value="1"/>
</dbReference>
<protein>
    <recommendedName>
        <fullName evidence="2">Large polyvalent protein-associated domain-containing protein</fullName>
    </recommendedName>
</protein>
<dbReference type="RefSeq" id="WP_067237811.1">
    <property type="nucleotide sequence ID" value="NZ_LZMZ01000032.1"/>
</dbReference>
<organism evidence="3 4">
    <name type="scientific">Faucicola atlantae</name>
    <dbReference type="NCBI Taxonomy" id="34059"/>
    <lineage>
        <taxon>Bacteria</taxon>
        <taxon>Pseudomonadati</taxon>
        <taxon>Pseudomonadota</taxon>
        <taxon>Gammaproteobacteria</taxon>
        <taxon>Moraxellales</taxon>
        <taxon>Moraxellaceae</taxon>
        <taxon>Faucicola</taxon>
    </lineage>
</organism>
<accession>A0A1B8QAH3</accession>
<comment type="caution">
    <text evidence="3">The sequence shown here is derived from an EMBL/GenBank/DDBJ whole genome shotgun (WGS) entry which is preliminary data.</text>
</comment>
<gene>
    <name evidence="3" type="ORF">A9308_08905</name>
</gene>
<evidence type="ECO:0000259" key="2">
    <source>
        <dbReference type="Pfam" id="PF18821"/>
    </source>
</evidence>
<dbReference type="EMBL" id="LZMZ01000032">
    <property type="protein sequence ID" value="OBX76244.1"/>
    <property type="molecule type" value="Genomic_DNA"/>
</dbReference>
<evidence type="ECO:0000313" key="3">
    <source>
        <dbReference type="EMBL" id="OBX76244.1"/>
    </source>
</evidence>
<dbReference type="OrthoDB" id="8967890at2"/>
<reference evidence="3 4" key="1">
    <citation type="submission" date="2016-06" db="EMBL/GenBank/DDBJ databases">
        <title>Draft genome of Moraxella atlantae CCUG 66109.</title>
        <authorList>
            <person name="Salva-Serra F."/>
            <person name="Engstrom-Jakobsson H."/>
            <person name="Thorell K."/>
            <person name="Gonzales-Siles L."/>
            <person name="Karlsson R."/>
            <person name="Boulund F."/>
            <person name="Engstrand L."/>
            <person name="Kristiansson E."/>
            <person name="Moore E."/>
        </authorList>
    </citation>
    <scope>NUCLEOTIDE SEQUENCE [LARGE SCALE GENOMIC DNA]</scope>
    <source>
        <strain evidence="3 4">CCUG 66109</strain>
    </source>
</reference>
<dbReference type="Proteomes" id="UP000092508">
    <property type="component" value="Unassembled WGS sequence"/>
</dbReference>
<name>A0A1B8QAH3_9GAMM</name>
<sequence length="457" mass="52064">MSDVKYTQGKIADFGYEDFKGKDTFYLVLQNEQGQNLPPVRGKGLEEAFKQVDNLQKGDSVNLKDMGIDEVTKKRMWKVERHEPYQNLDNAIERDVERDLQKVQTVDKTNENDEKTVLRPKERAVELGESLPDSIKFNYVGIPKNRFMRDEKVNYYDKSDTEQVNIAFEDRKNGLHTSRQDEKTVKAMMDLAESKGWTAIKLKGTDEFKQKAWLEASLRGIETKGYDPTEKDKAELIAKQEARTVNQVEATAVKEPPPKEIPEPVAQQPIAPKEPVSHEQASQVTEYANEKVQDVAKDIKAQIRKITQDGYRDGSIANRNDLVKTLIERGFEVVKENEKSIRLSIPNSDQHLTLKGEMFTKDFDAIKQLKTSLEPEAIKERYPHISDVGIAQITAWKDHIMGKYTTPQAQQEILHRLDSSVKDVANGKDLGMPPIPANEIKPDIDVQINTGDKSRSR</sequence>
<feature type="region of interest" description="Disordered" evidence="1">
    <location>
        <begin position="432"/>
        <end position="457"/>
    </location>
</feature>
<feature type="domain" description="Large polyvalent protein-associated" evidence="2">
    <location>
        <begin position="145"/>
        <end position="238"/>
    </location>
</feature>
<dbReference type="AlphaFoldDB" id="A0A1B8QAH3"/>
<dbReference type="STRING" id="34059.A9308_08905"/>
<dbReference type="InterPro" id="IPR040677">
    <property type="entry name" value="LPD7"/>
</dbReference>